<feature type="transmembrane region" description="Helical" evidence="2">
    <location>
        <begin position="676"/>
        <end position="695"/>
    </location>
</feature>
<feature type="compositionally biased region" description="Polar residues" evidence="1">
    <location>
        <begin position="216"/>
        <end position="225"/>
    </location>
</feature>
<feature type="transmembrane region" description="Helical" evidence="2">
    <location>
        <begin position="707"/>
        <end position="726"/>
    </location>
</feature>
<feature type="transmembrane region" description="Helical" evidence="2">
    <location>
        <begin position="56"/>
        <end position="75"/>
    </location>
</feature>
<protein>
    <recommendedName>
        <fullName evidence="5">Multidrug resistance efflux transporter</fullName>
    </recommendedName>
</protein>
<dbReference type="RefSeq" id="XP_029218732.1">
    <property type="nucleotide sequence ID" value="XM_029365149.1"/>
</dbReference>
<feature type="region of interest" description="Disordered" evidence="1">
    <location>
        <begin position="865"/>
        <end position="885"/>
    </location>
</feature>
<feature type="compositionally biased region" description="Basic residues" evidence="1">
    <location>
        <begin position="1"/>
        <end position="12"/>
    </location>
</feature>
<dbReference type="VEuPathDB" id="ToxoDB:BESB_067560"/>
<evidence type="ECO:0000256" key="2">
    <source>
        <dbReference type="SAM" id="Phobius"/>
    </source>
</evidence>
<feature type="compositionally biased region" description="Polar residues" evidence="1">
    <location>
        <begin position="114"/>
        <end position="133"/>
    </location>
</feature>
<dbReference type="EMBL" id="NWUJ01000006">
    <property type="protein sequence ID" value="PFH34723.1"/>
    <property type="molecule type" value="Genomic_DNA"/>
</dbReference>
<evidence type="ECO:0000256" key="1">
    <source>
        <dbReference type="SAM" id="MobiDB-lite"/>
    </source>
</evidence>
<feature type="transmembrane region" description="Helical" evidence="2">
    <location>
        <begin position="606"/>
        <end position="623"/>
    </location>
</feature>
<sequence>MRPHPKTGRRRLSPPDRNAVAQGVTEGAELRRESPGFFPPLTNSPPTLHSYKDSSLSSLLFGLLCCLLNIALYLISGEISRLLQQERQLERHDALHYVCREGGGGDHDGVKSPGSPSNLNRGRQSGEPCTTVSGDSDVKTRVVVLNIPYFMSWFSQSLQVCFFFFAIAAIKRRKRRRCASVCETELVRAKSPRGTAPDLGDSARVRFSSVEGDQHGVSSGDRNQSGGDGGSCSCPLSEVNQEASVHPHPRESHQGRRYWPLAAESGGAETGNVSDEISSKSSELVRVSPTDVAAQSKKLESKQQLPWPPSVRCMREGGASSPCASRFRSGLLKAELQQPLIPADEGAPEGSPINTDEANGIVGQESTADDSGSEWWIDGVEGLLIFGSNEERPSESRDGERRYATKGQLETDSCARADSDSGLQLQAPQRKATADSHNPGYSSQGNFFLFLRAIRNCFKYCGENLRKHLWSSKIKYYLSESVAHPFRRHIYTPYLSETYELLKDFVETDVQYASFDELVWACAWIGALYLLQSWTWTSAVGKDGMSVGTVTAIYNINPVFVFLFTVCLYKEGADDCVQIVALILATVGVALIAYHNEGEPTSTSGVLLSVFCAASYGLFEVVFKNYILNGRSNLPLAFIFLIVGIIGVLSLFIFWIPLAILHVLRLEVFPESLPPPLLIILLIFVCVCSCLHTLLLQVSLLLLPSPILVALCSLLSLPAAAAADWLSGGGGGVGGIGSFFIASAFLITSVNEWRIQDLEKARTYRRLVSLAEQHPREYDELRKLMQTPDIHAATPGRRASWVGGESQDAEPSLESIAAHLVAQKKDEDVGAELKEMFCVFSAPDSENEFLVIEEADLALFHLGSEATRESEKGDDADPDSVQAPI</sequence>
<keyword evidence="2" id="KW-1133">Transmembrane helix</keyword>
<proteinExistence type="predicted"/>
<feature type="transmembrane region" description="Helical" evidence="2">
    <location>
        <begin position="548"/>
        <end position="569"/>
    </location>
</feature>
<feature type="compositionally biased region" description="Basic and acidic residues" evidence="1">
    <location>
        <begin position="866"/>
        <end position="875"/>
    </location>
</feature>
<feature type="transmembrane region" description="Helical" evidence="2">
    <location>
        <begin position="150"/>
        <end position="170"/>
    </location>
</feature>
<feature type="transmembrane region" description="Helical" evidence="2">
    <location>
        <begin position="732"/>
        <end position="750"/>
    </location>
</feature>
<feature type="transmembrane region" description="Helical" evidence="2">
    <location>
        <begin position="576"/>
        <end position="594"/>
    </location>
</feature>
<feature type="compositionally biased region" description="Basic and acidic residues" evidence="1">
    <location>
        <begin position="389"/>
        <end position="403"/>
    </location>
</feature>
<keyword evidence="4" id="KW-1185">Reference proteome</keyword>
<keyword evidence="2" id="KW-0472">Membrane</keyword>
<reference evidence="3 4" key="1">
    <citation type="submission" date="2017-09" db="EMBL/GenBank/DDBJ databases">
        <title>Genome sequencing of Besnoitia besnoiti strain Bb-Ger1.</title>
        <authorList>
            <person name="Schares G."/>
            <person name="Venepally P."/>
            <person name="Lorenzi H.A."/>
        </authorList>
    </citation>
    <scope>NUCLEOTIDE SEQUENCE [LARGE SCALE GENOMIC DNA]</scope>
    <source>
        <strain evidence="3 4">Bb-Ger1</strain>
    </source>
</reference>
<dbReference type="Proteomes" id="UP000224006">
    <property type="component" value="Chromosome VI"/>
</dbReference>
<dbReference type="KEGG" id="bbes:BESB_067560"/>
<dbReference type="SUPFAM" id="SSF103481">
    <property type="entry name" value="Multidrug resistance efflux transporter EmrE"/>
    <property type="match status" value="1"/>
</dbReference>
<dbReference type="PANTHER" id="PTHR19346">
    <property type="entry name" value="SUGAR PHOSPHATE TRANSPORTER DOMAIN-CONTAINING PROTEIN"/>
    <property type="match status" value="1"/>
</dbReference>
<evidence type="ECO:0008006" key="5">
    <source>
        <dbReference type="Google" id="ProtNLM"/>
    </source>
</evidence>
<keyword evidence="2" id="KW-0812">Transmembrane</keyword>
<dbReference type="GeneID" id="40311682"/>
<dbReference type="InterPro" id="IPR037185">
    <property type="entry name" value="EmrE-like"/>
</dbReference>
<evidence type="ECO:0000313" key="4">
    <source>
        <dbReference type="Proteomes" id="UP000224006"/>
    </source>
</evidence>
<feature type="region of interest" description="Disordered" evidence="1">
    <location>
        <begin position="1"/>
        <end position="45"/>
    </location>
</feature>
<feature type="transmembrane region" description="Helical" evidence="2">
    <location>
        <begin position="518"/>
        <end position="536"/>
    </location>
</feature>
<dbReference type="AlphaFoldDB" id="A0A2A9MGE1"/>
<name>A0A2A9MGE1_BESBE</name>
<dbReference type="PANTHER" id="PTHR19346:SF4">
    <property type="entry name" value="SUGAR PHOSPHATE TRANSPORTER DOMAIN-CONTAINING PROTEIN"/>
    <property type="match status" value="1"/>
</dbReference>
<feature type="transmembrane region" description="Helical" evidence="2">
    <location>
        <begin position="635"/>
        <end position="656"/>
    </location>
</feature>
<organism evidence="3 4">
    <name type="scientific">Besnoitia besnoiti</name>
    <name type="common">Apicomplexan protozoan</name>
    <dbReference type="NCBI Taxonomy" id="94643"/>
    <lineage>
        <taxon>Eukaryota</taxon>
        <taxon>Sar</taxon>
        <taxon>Alveolata</taxon>
        <taxon>Apicomplexa</taxon>
        <taxon>Conoidasida</taxon>
        <taxon>Coccidia</taxon>
        <taxon>Eucoccidiorida</taxon>
        <taxon>Eimeriorina</taxon>
        <taxon>Sarcocystidae</taxon>
        <taxon>Besnoitia</taxon>
    </lineage>
</organism>
<feature type="region of interest" description="Disordered" evidence="1">
    <location>
        <begin position="387"/>
        <end position="438"/>
    </location>
</feature>
<feature type="region of interest" description="Disordered" evidence="1">
    <location>
        <begin position="104"/>
        <end position="133"/>
    </location>
</feature>
<feature type="region of interest" description="Disordered" evidence="1">
    <location>
        <begin position="209"/>
        <end position="284"/>
    </location>
</feature>
<comment type="caution">
    <text evidence="3">The sequence shown here is derived from an EMBL/GenBank/DDBJ whole genome shotgun (WGS) entry which is preliminary data.</text>
</comment>
<dbReference type="InterPro" id="IPR026505">
    <property type="entry name" value="Solute_c_fam_35_mem_F3/F4"/>
</dbReference>
<evidence type="ECO:0000313" key="3">
    <source>
        <dbReference type="EMBL" id="PFH34723.1"/>
    </source>
</evidence>
<dbReference type="OrthoDB" id="10062838at2759"/>
<gene>
    <name evidence="3" type="ORF">BESB_067560</name>
</gene>
<feature type="compositionally biased region" description="Polar residues" evidence="1">
    <location>
        <begin position="271"/>
        <end position="282"/>
    </location>
</feature>
<feature type="region of interest" description="Disordered" evidence="1">
    <location>
        <begin position="343"/>
        <end position="373"/>
    </location>
</feature>
<accession>A0A2A9MGE1</accession>